<dbReference type="GeneID" id="27702825"/>
<evidence type="ECO:0008006" key="4">
    <source>
        <dbReference type="Google" id="ProtNLM"/>
    </source>
</evidence>
<evidence type="ECO:0000256" key="1">
    <source>
        <dbReference type="SAM" id="MobiDB-lite"/>
    </source>
</evidence>
<gene>
    <name evidence="2" type="ORF">Z519_09897</name>
</gene>
<dbReference type="HOGENOM" id="CLU_098382_0_0_1"/>
<sequence length="303" mass="34214">MAILSEILRFVLPPTKAEMTEFLKLRQHVSRCCGIHDQYFGYITPVKSSALPVKENEMCWVIRWFSPTFYHTPAWGIQSQMRMRSLILFAMAPEWPHGSSSLSQDAKLTAQLKKLTSRPTTDQTTRGATSLLFRFEESQVPELKKALEAPVCEFAIINLTPNHPSRTADSPFTKSMHKTYTDCYHYPGFTGGNWSYAVNTNDTSGVALAPDDGIDGAGGAAATTDKGDHQWKGDEEEEEEVPEPERRLACYYLGWDTIEHHQEFSKTPLFFEEINKLAPYFGPGTGAWYVMFERHTNSLESGP</sequence>
<dbReference type="EMBL" id="KN846995">
    <property type="protein sequence ID" value="KIW89740.1"/>
    <property type="molecule type" value="Genomic_DNA"/>
</dbReference>
<dbReference type="Proteomes" id="UP000053789">
    <property type="component" value="Unassembled WGS sequence"/>
</dbReference>
<proteinExistence type="predicted"/>
<accession>A0A0D2HG14</accession>
<dbReference type="OrthoDB" id="2824656at2759"/>
<dbReference type="VEuPathDB" id="FungiDB:Z519_09897"/>
<protein>
    <recommendedName>
        <fullName evidence="4">ABM domain-containing protein</fullName>
    </recommendedName>
</protein>
<keyword evidence="3" id="KW-1185">Reference proteome</keyword>
<evidence type="ECO:0000313" key="3">
    <source>
        <dbReference type="Proteomes" id="UP000053789"/>
    </source>
</evidence>
<dbReference type="AlphaFoldDB" id="A0A0D2HG14"/>
<evidence type="ECO:0000313" key="2">
    <source>
        <dbReference type="EMBL" id="KIW89740.1"/>
    </source>
</evidence>
<reference evidence="2" key="1">
    <citation type="submission" date="2015-01" db="EMBL/GenBank/DDBJ databases">
        <title>The Genome Sequence of Cladophialophora bantiana CBS 173.52.</title>
        <authorList>
            <consortium name="The Broad Institute Genomics Platform"/>
            <person name="Cuomo C."/>
            <person name="de Hoog S."/>
            <person name="Gorbushina A."/>
            <person name="Stielow B."/>
            <person name="Teixiera M."/>
            <person name="Abouelleil A."/>
            <person name="Chapman S.B."/>
            <person name="Priest M."/>
            <person name="Young S.K."/>
            <person name="Wortman J."/>
            <person name="Nusbaum C."/>
            <person name="Birren B."/>
        </authorList>
    </citation>
    <scope>NUCLEOTIDE SEQUENCE [LARGE SCALE GENOMIC DNA]</scope>
    <source>
        <strain evidence="2">CBS 173.52</strain>
    </source>
</reference>
<name>A0A0D2HG14_CLAB1</name>
<feature type="region of interest" description="Disordered" evidence="1">
    <location>
        <begin position="213"/>
        <end position="243"/>
    </location>
</feature>
<organism evidence="2 3">
    <name type="scientific">Cladophialophora bantiana (strain ATCC 10958 / CBS 173.52 / CDC B-1940 / NIH 8579)</name>
    <name type="common">Xylohypha bantiana</name>
    <dbReference type="NCBI Taxonomy" id="1442370"/>
    <lineage>
        <taxon>Eukaryota</taxon>
        <taxon>Fungi</taxon>
        <taxon>Dikarya</taxon>
        <taxon>Ascomycota</taxon>
        <taxon>Pezizomycotina</taxon>
        <taxon>Eurotiomycetes</taxon>
        <taxon>Chaetothyriomycetidae</taxon>
        <taxon>Chaetothyriales</taxon>
        <taxon>Herpotrichiellaceae</taxon>
        <taxon>Cladophialophora</taxon>
    </lineage>
</organism>
<dbReference type="RefSeq" id="XP_016616409.1">
    <property type="nucleotide sequence ID" value="XM_016767617.1"/>
</dbReference>